<reference evidence="3 4" key="1">
    <citation type="journal article" date="2019" name="Int. J. Syst. Evol. Microbiol.">
        <title>The Global Catalogue of Microorganisms (GCM) 10K type strain sequencing project: providing services to taxonomists for standard genome sequencing and annotation.</title>
        <authorList>
            <consortium name="The Broad Institute Genomics Platform"/>
            <consortium name="The Broad Institute Genome Sequencing Center for Infectious Disease"/>
            <person name="Wu L."/>
            <person name="Ma J."/>
        </authorList>
    </citation>
    <scope>NUCLEOTIDE SEQUENCE [LARGE SCALE GENOMIC DNA]</scope>
    <source>
        <strain evidence="3 4">JCM 16114</strain>
    </source>
</reference>
<dbReference type="Pfam" id="PF00903">
    <property type="entry name" value="Glyoxalase"/>
    <property type="match status" value="1"/>
</dbReference>
<dbReference type="PANTHER" id="PTHR43048">
    <property type="entry name" value="METHYLMALONYL-COA EPIMERASE"/>
    <property type="match status" value="1"/>
</dbReference>
<evidence type="ECO:0000256" key="1">
    <source>
        <dbReference type="ARBA" id="ARBA00022723"/>
    </source>
</evidence>
<evidence type="ECO:0000313" key="3">
    <source>
        <dbReference type="EMBL" id="GAA2220192.1"/>
    </source>
</evidence>
<evidence type="ECO:0000313" key="4">
    <source>
        <dbReference type="Proteomes" id="UP001499843"/>
    </source>
</evidence>
<dbReference type="Gene3D" id="3.10.180.10">
    <property type="entry name" value="2,3-Dihydroxybiphenyl 1,2-Dioxygenase, domain 1"/>
    <property type="match status" value="1"/>
</dbReference>
<dbReference type="PROSITE" id="PS51819">
    <property type="entry name" value="VOC"/>
    <property type="match status" value="1"/>
</dbReference>
<comment type="caution">
    <text evidence="3">The sequence shown here is derived from an EMBL/GenBank/DDBJ whole genome shotgun (WGS) entry which is preliminary data.</text>
</comment>
<dbReference type="PANTHER" id="PTHR43048:SF4">
    <property type="entry name" value="RING-CLEAVING DIOXYGENASE-RELATED"/>
    <property type="match status" value="1"/>
</dbReference>
<keyword evidence="4" id="KW-1185">Reference proteome</keyword>
<gene>
    <name evidence="3" type="ORF">GCM10009850_122020</name>
</gene>
<dbReference type="SUPFAM" id="SSF54593">
    <property type="entry name" value="Glyoxalase/Bleomycin resistance protein/Dihydroxybiphenyl dioxygenase"/>
    <property type="match status" value="1"/>
</dbReference>
<sequence length="137" mass="14595">MTGTQFKLSSCTLPVHDLGEALGFYRDVLGFEVRQDSAPEGPPLTSVSPPGQPDVRIFLTSPAADPDLTPADRRAIESLMGKGLMGRLVFTTDDCDATFQRVEAAGAEVLQEPISRPGGVRDCAFLDPSGNVVRFTG</sequence>
<dbReference type="RefSeq" id="WP_344496588.1">
    <property type="nucleotide sequence ID" value="NZ_BAAAQX010000083.1"/>
</dbReference>
<feature type="domain" description="VOC" evidence="2">
    <location>
        <begin position="7"/>
        <end position="137"/>
    </location>
</feature>
<keyword evidence="1" id="KW-0479">Metal-binding</keyword>
<organism evidence="3 4">
    <name type="scientific">Nonomuraea monospora</name>
    <dbReference type="NCBI Taxonomy" id="568818"/>
    <lineage>
        <taxon>Bacteria</taxon>
        <taxon>Bacillati</taxon>
        <taxon>Actinomycetota</taxon>
        <taxon>Actinomycetes</taxon>
        <taxon>Streptosporangiales</taxon>
        <taxon>Streptosporangiaceae</taxon>
        <taxon>Nonomuraea</taxon>
    </lineage>
</organism>
<dbReference type="InterPro" id="IPR037523">
    <property type="entry name" value="VOC_core"/>
</dbReference>
<dbReference type="InterPro" id="IPR004360">
    <property type="entry name" value="Glyas_Fos-R_dOase_dom"/>
</dbReference>
<dbReference type="InterPro" id="IPR029068">
    <property type="entry name" value="Glyas_Bleomycin-R_OHBP_Dase"/>
</dbReference>
<dbReference type="EMBL" id="BAAAQX010000083">
    <property type="protein sequence ID" value="GAA2220192.1"/>
    <property type="molecule type" value="Genomic_DNA"/>
</dbReference>
<accession>A0ABN3D586</accession>
<dbReference type="Proteomes" id="UP001499843">
    <property type="component" value="Unassembled WGS sequence"/>
</dbReference>
<name>A0ABN3D586_9ACTN</name>
<dbReference type="InterPro" id="IPR051785">
    <property type="entry name" value="MMCE/EMCE_epimerase"/>
</dbReference>
<evidence type="ECO:0000259" key="2">
    <source>
        <dbReference type="PROSITE" id="PS51819"/>
    </source>
</evidence>
<protein>
    <submittedName>
        <fullName evidence="3">VOC family protein</fullName>
    </submittedName>
</protein>
<proteinExistence type="predicted"/>